<dbReference type="Gene3D" id="2.20.70.10">
    <property type="match status" value="1"/>
</dbReference>
<keyword evidence="2" id="KW-0539">Nucleus</keyword>
<feature type="region of interest" description="Disordered" evidence="5">
    <location>
        <begin position="394"/>
        <end position="420"/>
    </location>
</feature>
<evidence type="ECO:0000256" key="5">
    <source>
        <dbReference type="SAM" id="MobiDB-lite"/>
    </source>
</evidence>
<feature type="compositionally biased region" description="Basic and acidic residues" evidence="5">
    <location>
        <begin position="530"/>
        <end position="544"/>
    </location>
</feature>
<feature type="compositionally biased region" description="Basic residues" evidence="5">
    <location>
        <begin position="668"/>
        <end position="697"/>
    </location>
</feature>
<dbReference type="InterPro" id="IPR017923">
    <property type="entry name" value="TFIIS_N"/>
</dbReference>
<comment type="catalytic activity">
    <reaction evidence="4">
        <text>L-lysyl(36)-[histone H3] + 3 S-adenosyl-L-methionine = N(6),N(6),N(6)-trimethyl-L-lysyl(36)-[histone H3] + 3 S-adenosyl-L-homocysteine + 3 H(+)</text>
        <dbReference type="Rhea" id="RHEA:60324"/>
        <dbReference type="Rhea" id="RHEA-COMP:9785"/>
        <dbReference type="Rhea" id="RHEA-COMP:15536"/>
        <dbReference type="ChEBI" id="CHEBI:15378"/>
        <dbReference type="ChEBI" id="CHEBI:29969"/>
        <dbReference type="ChEBI" id="CHEBI:57856"/>
        <dbReference type="ChEBI" id="CHEBI:59789"/>
        <dbReference type="ChEBI" id="CHEBI:61961"/>
        <dbReference type="EC" id="2.1.1.359"/>
    </reaction>
</comment>
<feature type="domain" description="WW" evidence="6">
    <location>
        <begin position="336"/>
        <end position="369"/>
    </location>
</feature>
<evidence type="ECO:0000313" key="8">
    <source>
        <dbReference type="Proteomes" id="UP000093000"/>
    </source>
</evidence>
<feature type="compositionally biased region" description="Polar residues" evidence="5">
    <location>
        <begin position="547"/>
        <end position="556"/>
    </location>
</feature>
<feature type="region of interest" description="Disordered" evidence="5">
    <location>
        <begin position="1"/>
        <end position="28"/>
    </location>
</feature>
<feature type="compositionally biased region" description="Basic and acidic residues" evidence="5">
    <location>
        <begin position="283"/>
        <end position="299"/>
    </location>
</feature>
<dbReference type="PROSITE" id="PS50020">
    <property type="entry name" value="WW_DOMAIN_2"/>
    <property type="match status" value="1"/>
</dbReference>
<feature type="region of interest" description="Disordered" evidence="5">
    <location>
        <begin position="522"/>
        <end position="750"/>
    </location>
</feature>
<feature type="compositionally biased region" description="Low complexity" evidence="5">
    <location>
        <begin position="727"/>
        <end position="739"/>
    </location>
</feature>
<evidence type="ECO:0000259" key="6">
    <source>
        <dbReference type="PROSITE" id="PS50020"/>
    </source>
</evidence>
<keyword evidence="8" id="KW-1185">Reference proteome</keyword>
<feature type="compositionally biased region" description="Low complexity" evidence="5">
    <location>
        <begin position="701"/>
        <end position="719"/>
    </location>
</feature>
<dbReference type="InterPro" id="IPR038190">
    <property type="entry name" value="SRI_sf"/>
</dbReference>
<evidence type="ECO:0000313" key="7">
    <source>
        <dbReference type="EMBL" id="OBZ81115.1"/>
    </source>
</evidence>
<dbReference type="CDD" id="cd00201">
    <property type="entry name" value="WW"/>
    <property type="match status" value="1"/>
</dbReference>
<dbReference type="Gene3D" id="1.10.1740.100">
    <property type="entry name" value="Set2, Rpb1 interacting domain"/>
    <property type="match status" value="1"/>
</dbReference>
<dbReference type="InParanoid" id="A0A1C7MW54"/>
<accession>A0A1C7MW54</accession>
<dbReference type="AlphaFoldDB" id="A0A1C7MW54"/>
<dbReference type="Pfam" id="PF08236">
    <property type="entry name" value="SRI"/>
    <property type="match status" value="1"/>
</dbReference>
<dbReference type="Pfam" id="PF00397">
    <property type="entry name" value="WW"/>
    <property type="match status" value="1"/>
</dbReference>
<dbReference type="Proteomes" id="UP000093000">
    <property type="component" value="Unassembled WGS sequence"/>
</dbReference>
<dbReference type="InterPro" id="IPR035441">
    <property type="entry name" value="TFIIS/LEDGF_dom_sf"/>
</dbReference>
<dbReference type="InterPro" id="IPR013257">
    <property type="entry name" value="SRI"/>
</dbReference>
<dbReference type="EMBL" id="LUGH01001431">
    <property type="protein sequence ID" value="OBZ81115.1"/>
    <property type="molecule type" value="Genomic_DNA"/>
</dbReference>
<protein>
    <recommendedName>
        <fullName evidence="3">SET domain-containing protein 2</fullName>
    </recommendedName>
</protein>
<feature type="compositionally biased region" description="Polar residues" evidence="5">
    <location>
        <begin position="587"/>
        <end position="609"/>
    </location>
</feature>
<feature type="non-terminal residue" evidence="7">
    <location>
        <position position="1"/>
    </location>
</feature>
<feature type="compositionally biased region" description="Low complexity" evidence="5">
    <location>
        <begin position="657"/>
        <end position="667"/>
    </location>
</feature>
<dbReference type="Gene3D" id="1.20.930.10">
    <property type="entry name" value="Conserved domain common to transcription factors TFIIS, elongin A, CRSP70"/>
    <property type="match status" value="1"/>
</dbReference>
<dbReference type="STRING" id="101091.A0A1C7MW54"/>
<dbReference type="Pfam" id="PF08711">
    <property type="entry name" value="Med26"/>
    <property type="match status" value="1"/>
</dbReference>
<dbReference type="InterPro" id="IPR036020">
    <property type="entry name" value="WW_dom_sf"/>
</dbReference>
<reference evidence="7 8" key="1">
    <citation type="submission" date="2016-03" db="EMBL/GenBank/DDBJ databases">
        <title>Choanephora cucurbitarum.</title>
        <authorList>
            <person name="Min B."/>
            <person name="Park H."/>
            <person name="Park J.-H."/>
            <person name="Shin H.-D."/>
            <person name="Choi I.-G."/>
        </authorList>
    </citation>
    <scope>NUCLEOTIDE SEQUENCE [LARGE SCALE GENOMIC DNA]</scope>
    <source>
        <strain evidence="7 8">KUS-F28377</strain>
    </source>
</reference>
<dbReference type="GO" id="GO:0005694">
    <property type="term" value="C:chromosome"/>
    <property type="evidence" value="ECO:0007669"/>
    <property type="project" value="InterPro"/>
</dbReference>
<evidence type="ECO:0000256" key="1">
    <source>
        <dbReference type="ARBA" id="ARBA00004123"/>
    </source>
</evidence>
<dbReference type="GO" id="GO:0140955">
    <property type="term" value="F:histone H3K36 trimethyltransferase activity"/>
    <property type="evidence" value="ECO:0007669"/>
    <property type="project" value="UniProtKB-EC"/>
</dbReference>
<dbReference type="PROSITE" id="PS01159">
    <property type="entry name" value="WW_DOMAIN_1"/>
    <property type="match status" value="1"/>
</dbReference>
<dbReference type="SUPFAM" id="SSF47676">
    <property type="entry name" value="Conserved domain common to transcription factors TFIIS, elongin A, CRSP70"/>
    <property type="match status" value="1"/>
</dbReference>
<comment type="subcellular location">
    <subcellularLocation>
        <location evidence="1">Nucleus</location>
    </subcellularLocation>
</comment>
<feature type="compositionally biased region" description="Basic residues" evidence="5">
    <location>
        <begin position="644"/>
        <end position="656"/>
    </location>
</feature>
<dbReference type="OrthoDB" id="422362at2759"/>
<feature type="region of interest" description="Disordered" evidence="5">
    <location>
        <begin position="282"/>
        <end position="338"/>
    </location>
</feature>
<evidence type="ECO:0000256" key="2">
    <source>
        <dbReference type="ARBA" id="ARBA00023242"/>
    </source>
</evidence>
<dbReference type="SUPFAM" id="SSF51045">
    <property type="entry name" value="WW domain"/>
    <property type="match status" value="1"/>
</dbReference>
<evidence type="ECO:0000256" key="3">
    <source>
        <dbReference type="ARBA" id="ARBA00030091"/>
    </source>
</evidence>
<dbReference type="GO" id="GO:0006355">
    <property type="term" value="P:regulation of DNA-templated transcription"/>
    <property type="evidence" value="ECO:0007669"/>
    <property type="project" value="InterPro"/>
</dbReference>
<proteinExistence type="predicted"/>
<comment type="caution">
    <text evidence="7">The sequence shown here is derived from an EMBL/GenBank/DDBJ whole genome shotgun (WGS) entry which is preliminary data.</text>
</comment>
<organism evidence="7 8">
    <name type="scientific">Choanephora cucurbitarum</name>
    <dbReference type="NCBI Taxonomy" id="101091"/>
    <lineage>
        <taxon>Eukaryota</taxon>
        <taxon>Fungi</taxon>
        <taxon>Fungi incertae sedis</taxon>
        <taxon>Mucoromycota</taxon>
        <taxon>Mucoromycotina</taxon>
        <taxon>Mucoromycetes</taxon>
        <taxon>Mucorales</taxon>
        <taxon>Mucorineae</taxon>
        <taxon>Choanephoraceae</taxon>
        <taxon>Choanephoroideae</taxon>
        <taxon>Choanephora</taxon>
    </lineage>
</organism>
<gene>
    <name evidence="7" type="ORF">A0J61_10836</name>
</gene>
<dbReference type="SMART" id="SM00456">
    <property type="entry name" value="WW"/>
    <property type="match status" value="1"/>
</dbReference>
<evidence type="ECO:0000256" key="4">
    <source>
        <dbReference type="ARBA" id="ARBA00047545"/>
    </source>
</evidence>
<name>A0A1C7MW54_9FUNG</name>
<dbReference type="InterPro" id="IPR001202">
    <property type="entry name" value="WW_dom"/>
</dbReference>
<sequence length="750" mass="86145">GNESDPDDNKKGAKHSGRKTMKEGSTGAVTLTQKKMLRKMHRRRASEPLQDPREVQSFVKRMLDSVGKSHLVIKLLQRLELTDASSPEGKEVLKKFVRLHGLKMLKFWLGEWKNDSVILMKVLQVLSRLPLANRNGLEDCKMLELISKLESHENPEIQQFATQLIHDWNQLKSVYRIPKRTTEPPSKIRRRTHLANEQDELSSQSSELFSRYDSSREFFDPDDDYFEYLSLDATAFEIQWKMEYPPHSVIPTAPRAMMDAYLKNGYYGYARHSPLWPSAYHSSAHDDTHSMADEGHDRSAYSSPYHKQSHSNALATTTAASVSSRTKEGSSGNTSPKLPQHWRYAYAEDGTIYYYNRLTGKTQWQCPEERVSSIEGVNQSDLEDLVERAIQDTENKRKLRSESPAVSLHSSHGITPSACPKSSLLMSSALSRSNSSDQHGLDENELKKEIGKIVTKYLSAKQKQLWNGDKHLFKELARKMTHHIVDREIQSSRKIQTINNSIRTKIEKFIDTHGADIVVKVQRKRKQRSTTKEEPLSDSAKFERVTPPSSLNTEVLTGSPVKRARTESIESQPIEKEEEDVPMVTTEPITESNLTSIPSNSTKPLSDTKGNGYYLQRENSLTNNPSRAGSPSYREMNRSGGYGRHYHNNSNYHHHTNNNNNNSGYYRSYHHPHHHYHSSPHHHYHSYHYPRHHRHRPPSPYYRTSSNRYSANDNSSRRSSPPPPPSHSHYYSRSSSRRGSLSDEDLDRRR</sequence>
<feature type="compositionally biased region" description="Polar residues" evidence="5">
    <location>
        <begin position="617"/>
        <end position="629"/>
    </location>
</feature>
<feature type="compositionally biased region" description="Low complexity" evidence="5">
    <location>
        <begin position="311"/>
        <end position="324"/>
    </location>
</feature>